<organism evidence="1 2">
    <name type="scientific">Clunio marinus</name>
    <dbReference type="NCBI Taxonomy" id="568069"/>
    <lineage>
        <taxon>Eukaryota</taxon>
        <taxon>Metazoa</taxon>
        <taxon>Ecdysozoa</taxon>
        <taxon>Arthropoda</taxon>
        <taxon>Hexapoda</taxon>
        <taxon>Insecta</taxon>
        <taxon>Pterygota</taxon>
        <taxon>Neoptera</taxon>
        <taxon>Endopterygota</taxon>
        <taxon>Diptera</taxon>
        <taxon>Nematocera</taxon>
        <taxon>Chironomoidea</taxon>
        <taxon>Chironomidae</taxon>
        <taxon>Clunio</taxon>
    </lineage>
</organism>
<protein>
    <submittedName>
        <fullName evidence="1">CLUMA_CG018424, isoform A</fullName>
    </submittedName>
</protein>
<proteinExistence type="predicted"/>
<keyword evidence="2" id="KW-1185">Reference proteome</keyword>
<dbReference type="Proteomes" id="UP000183832">
    <property type="component" value="Unassembled WGS sequence"/>
</dbReference>
<accession>A0A1J1J0W6</accession>
<evidence type="ECO:0000313" key="1">
    <source>
        <dbReference type="EMBL" id="CRL05420.1"/>
    </source>
</evidence>
<gene>
    <name evidence="1" type="ORF">CLUMA_CG018424</name>
</gene>
<reference evidence="1 2" key="1">
    <citation type="submission" date="2015-04" db="EMBL/GenBank/DDBJ databases">
        <authorList>
            <person name="Syromyatnikov M.Y."/>
            <person name="Popov V.N."/>
        </authorList>
    </citation>
    <scope>NUCLEOTIDE SEQUENCE [LARGE SCALE GENOMIC DNA]</scope>
</reference>
<dbReference type="AlphaFoldDB" id="A0A1J1J0W6"/>
<sequence length="70" mass="7689">MALASKTLWLCGGLMVLCTFVIQIQTVKRIKCGMGGSLMISTKAQLYLPVRCRHPSTEWVTFGKNIASLS</sequence>
<dbReference type="EMBL" id="CVRI01000064">
    <property type="protein sequence ID" value="CRL05420.1"/>
    <property type="molecule type" value="Genomic_DNA"/>
</dbReference>
<evidence type="ECO:0000313" key="2">
    <source>
        <dbReference type="Proteomes" id="UP000183832"/>
    </source>
</evidence>
<name>A0A1J1J0W6_9DIPT</name>